<evidence type="ECO:0000256" key="2">
    <source>
        <dbReference type="ARBA" id="ARBA00022692"/>
    </source>
</evidence>
<keyword evidence="3 5" id="KW-1133">Transmembrane helix</keyword>
<dbReference type="PANTHER" id="PTHR31102:SF1">
    <property type="entry name" value="CATION_H+ EXCHANGER DOMAIN-CONTAINING PROTEIN"/>
    <property type="match status" value="1"/>
</dbReference>
<gene>
    <name evidence="7" type="ORF">HCT46_00060</name>
</gene>
<feature type="transmembrane region" description="Helical" evidence="5">
    <location>
        <begin position="186"/>
        <end position="207"/>
    </location>
</feature>
<dbReference type="AlphaFoldDB" id="A0A968KSC5"/>
<dbReference type="InterPro" id="IPR051843">
    <property type="entry name" value="CPA1_transporter"/>
</dbReference>
<feature type="transmembrane region" description="Helical" evidence="5">
    <location>
        <begin position="155"/>
        <end position="174"/>
    </location>
</feature>
<dbReference type="RefSeq" id="WP_167702792.1">
    <property type="nucleotide sequence ID" value="NZ_CP118168.1"/>
</dbReference>
<dbReference type="GO" id="GO:0015297">
    <property type="term" value="F:antiporter activity"/>
    <property type="evidence" value="ECO:0007669"/>
    <property type="project" value="InterPro"/>
</dbReference>
<evidence type="ECO:0000256" key="5">
    <source>
        <dbReference type="SAM" id="Phobius"/>
    </source>
</evidence>
<reference evidence="7" key="1">
    <citation type="submission" date="2020-03" db="EMBL/GenBank/DDBJ databases">
        <title>Spirochaetal bacteria isolated from arthropods constitute a novel genus Entomospira genus novum within the order Spirochaetales.</title>
        <authorList>
            <person name="Grana-Miraglia L."/>
            <person name="Sikutova S."/>
            <person name="Fingerle V."/>
            <person name="Sing A."/>
            <person name="Castillo-Ramirez S."/>
            <person name="Margos G."/>
            <person name="Rudolf I."/>
        </authorList>
    </citation>
    <scope>NUCLEOTIDE SEQUENCE</scope>
    <source>
        <strain evidence="7">BR208</strain>
    </source>
</reference>
<keyword evidence="8" id="KW-1185">Reference proteome</keyword>
<evidence type="ECO:0000313" key="8">
    <source>
        <dbReference type="Proteomes" id="UP000752013"/>
    </source>
</evidence>
<dbReference type="EMBL" id="JAATLK010000001">
    <property type="protein sequence ID" value="NIZ46321.1"/>
    <property type="molecule type" value="Genomic_DNA"/>
</dbReference>
<evidence type="ECO:0000259" key="6">
    <source>
        <dbReference type="Pfam" id="PF00999"/>
    </source>
</evidence>
<feature type="transmembrane region" description="Helical" evidence="5">
    <location>
        <begin position="87"/>
        <end position="108"/>
    </location>
</feature>
<dbReference type="PANTHER" id="PTHR31102">
    <property type="match status" value="1"/>
</dbReference>
<accession>A0A968KSC5</accession>
<proteinExistence type="predicted"/>
<feature type="domain" description="Cation/H+ exchanger transmembrane" evidence="6">
    <location>
        <begin position="12"/>
        <end position="373"/>
    </location>
</feature>
<dbReference type="GO" id="GO:1902600">
    <property type="term" value="P:proton transmembrane transport"/>
    <property type="evidence" value="ECO:0007669"/>
    <property type="project" value="InterPro"/>
</dbReference>
<feature type="transmembrane region" description="Helical" evidence="5">
    <location>
        <begin position="57"/>
        <end position="75"/>
    </location>
</feature>
<feature type="transmembrane region" description="Helical" evidence="5">
    <location>
        <begin position="292"/>
        <end position="315"/>
    </location>
</feature>
<comment type="subcellular location">
    <subcellularLocation>
        <location evidence="1">Membrane</location>
        <topology evidence="1">Multi-pass membrane protein</topology>
    </subcellularLocation>
</comment>
<comment type="caution">
    <text evidence="7">The sequence shown here is derived from an EMBL/GenBank/DDBJ whole genome shotgun (WGS) entry which is preliminary data.</text>
</comment>
<feature type="transmembrane region" description="Helical" evidence="5">
    <location>
        <begin position="27"/>
        <end position="45"/>
    </location>
</feature>
<dbReference type="GO" id="GO:0016020">
    <property type="term" value="C:membrane"/>
    <property type="evidence" value="ECO:0007669"/>
    <property type="project" value="UniProtKB-SubCell"/>
</dbReference>
<dbReference type="InterPro" id="IPR006153">
    <property type="entry name" value="Cation/H_exchanger_TM"/>
</dbReference>
<evidence type="ECO:0000256" key="1">
    <source>
        <dbReference type="ARBA" id="ARBA00004141"/>
    </source>
</evidence>
<protein>
    <submittedName>
        <fullName evidence="7">Sodium:proton antiporter</fullName>
    </submittedName>
</protein>
<feature type="transmembrane region" description="Helical" evidence="5">
    <location>
        <begin position="219"/>
        <end position="246"/>
    </location>
</feature>
<sequence length="394" mass="42791">MILMSFGLILIGGLILGKISSLVKLPPILGMIIAGIILGPSTLNWIDPSLLELSPTLKKLALFIILLRAGLSLNVHEIRHLGVTTLYLTIIPALFEIAAYTFLGYTILSLSLLEAALLGSVIAAVSPAIIVPRMIDILTKPYNPKIPQLLISASSLDDILVIIIFTSLLSLNLGESLATSQEISHLLFSIVYGILAGWGISMLFNTVNKHRFIHQQTKFILLLATVAIIGTAEYLLPFAFSGLLAIMSLGITLSQQWKEHTKNTFQSLWKVAEIWLFVLVGAQLSLTSLVNHSFIFILIIIAALFIRLLGVFLALRRADFTNKEKLYCAFSYIPKATVQASIGSLALEAGLIAGELILTIAILAILITAPLGAFLMDTFRDSLLSSDTTPTKSE</sequence>
<name>A0A968KSC5_9SPIO</name>
<keyword evidence="2 5" id="KW-0812">Transmembrane</keyword>
<dbReference type="Pfam" id="PF00999">
    <property type="entry name" value="Na_H_Exchanger"/>
    <property type="match status" value="1"/>
</dbReference>
<keyword evidence="4 5" id="KW-0472">Membrane</keyword>
<dbReference type="Proteomes" id="UP000752013">
    <property type="component" value="Unassembled WGS sequence"/>
</dbReference>
<evidence type="ECO:0000313" key="7">
    <source>
        <dbReference type="EMBL" id="NIZ46321.1"/>
    </source>
</evidence>
<dbReference type="InterPro" id="IPR038770">
    <property type="entry name" value="Na+/solute_symporter_sf"/>
</dbReference>
<organism evidence="7 8">
    <name type="scientific">Entomospira nematocerorum</name>
    <dbReference type="NCBI Taxonomy" id="2719987"/>
    <lineage>
        <taxon>Bacteria</taxon>
        <taxon>Pseudomonadati</taxon>
        <taxon>Spirochaetota</taxon>
        <taxon>Spirochaetia</taxon>
        <taxon>Spirochaetales</taxon>
        <taxon>Spirochaetaceae</taxon>
        <taxon>Entomospira</taxon>
    </lineage>
</organism>
<dbReference type="Gene3D" id="1.20.1530.20">
    <property type="match status" value="1"/>
</dbReference>
<feature type="transmembrane region" description="Helical" evidence="5">
    <location>
        <begin position="115"/>
        <end position="135"/>
    </location>
</feature>
<evidence type="ECO:0000256" key="4">
    <source>
        <dbReference type="ARBA" id="ARBA00023136"/>
    </source>
</evidence>
<evidence type="ECO:0000256" key="3">
    <source>
        <dbReference type="ARBA" id="ARBA00022989"/>
    </source>
</evidence>
<feature type="transmembrane region" description="Helical" evidence="5">
    <location>
        <begin position="356"/>
        <end position="376"/>
    </location>
</feature>